<proteinExistence type="predicted"/>
<protein>
    <submittedName>
        <fullName evidence="1">Uncharacterized protein</fullName>
    </submittedName>
</protein>
<evidence type="ECO:0000313" key="2">
    <source>
        <dbReference type="Proteomes" id="UP000886520"/>
    </source>
</evidence>
<dbReference type="EMBL" id="JABFUD020000001">
    <property type="protein sequence ID" value="KAI5084714.1"/>
    <property type="molecule type" value="Genomic_DNA"/>
</dbReference>
<sequence length="139" mass="14406">MHRLGPSYPPCSAPCTANPLCDVVVGTTTTFLGVKQQVADQACERPALGTTAKPARASVIATSVNKSDVANLTVESTIPPGTAPHVTNPEEDDVANPLRELDGIAHTLENAEAATTLHAETIDASPAAAEECFHQCSCD</sequence>
<comment type="caution">
    <text evidence="1">The sequence shown here is derived from an EMBL/GenBank/DDBJ whole genome shotgun (WGS) entry which is preliminary data.</text>
</comment>
<dbReference type="Proteomes" id="UP000886520">
    <property type="component" value="Chromosome 1"/>
</dbReference>
<organism evidence="1 2">
    <name type="scientific">Adiantum capillus-veneris</name>
    <name type="common">Maidenhair fern</name>
    <dbReference type="NCBI Taxonomy" id="13818"/>
    <lineage>
        <taxon>Eukaryota</taxon>
        <taxon>Viridiplantae</taxon>
        <taxon>Streptophyta</taxon>
        <taxon>Embryophyta</taxon>
        <taxon>Tracheophyta</taxon>
        <taxon>Polypodiopsida</taxon>
        <taxon>Polypodiidae</taxon>
        <taxon>Polypodiales</taxon>
        <taxon>Pteridineae</taxon>
        <taxon>Pteridaceae</taxon>
        <taxon>Vittarioideae</taxon>
        <taxon>Adiantum</taxon>
    </lineage>
</organism>
<keyword evidence="2" id="KW-1185">Reference proteome</keyword>
<name>A0A9D4ZQY1_ADICA</name>
<gene>
    <name evidence="1" type="ORF">GOP47_0000883</name>
</gene>
<dbReference type="AlphaFoldDB" id="A0A9D4ZQY1"/>
<evidence type="ECO:0000313" key="1">
    <source>
        <dbReference type="EMBL" id="KAI5084714.1"/>
    </source>
</evidence>
<accession>A0A9D4ZQY1</accession>
<reference evidence="1" key="1">
    <citation type="submission" date="2021-01" db="EMBL/GenBank/DDBJ databases">
        <title>Adiantum capillus-veneris genome.</title>
        <authorList>
            <person name="Fang Y."/>
            <person name="Liao Q."/>
        </authorList>
    </citation>
    <scope>NUCLEOTIDE SEQUENCE</scope>
    <source>
        <strain evidence="1">H3</strain>
        <tissue evidence="1">Leaf</tissue>
    </source>
</reference>